<dbReference type="GeneID" id="54280869"/>
<keyword evidence="3" id="KW-1185">Reference proteome</keyword>
<accession>A0A6A5XX88</accession>
<sequence>MLPAPSEGSYSHHGPPLPLPSPHDRPRRLSTKHKPPATKVASSYIPRQQKVKVSRRKGPLDVQNRKKASNMRKHKCDEGHPCQRCLKSFENARSFLEPCFRDHIQDTSLVRRCNGRCNQVEADFLKYVWQEDDGIFSMEIIWCLPGTSDPIPMKEPLRIRCREFFLPEADSNSIKFEWVNTDGQLINIKQPPYAIFDTAALQADVDAYFCSNLHSMEQWIFQRICRDELALLTYREAWRLRDNGLLGNNILDLTLRLQCLSIMSQGYGTVCSSNIPGISEIDFKALGHSEYEAYDRDSRHRPLPAAINHQMDVAFVKILRRLEKECHKVLTQRVFKPKIKPWYELFLTFFVLYWNLEYIHQGADKYIRSKSGTSTQIHVSSVVKQQIKKWDDTFDIILRYWRTLLRTFVPFKVARENPEDLRTKGHLPDIESFNYMMQVVAIFDRQGVDRHAPPLTGTSSSQFSTNSKWITALFKEGGA</sequence>
<feature type="compositionally biased region" description="Basic residues" evidence="1">
    <location>
        <begin position="25"/>
        <end position="36"/>
    </location>
</feature>
<organism evidence="2 3">
    <name type="scientific">Aaosphaeria arxii CBS 175.79</name>
    <dbReference type="NCBI Taxonomy" id="1450172"/>
    <lineage>
        <taxon>Eukaryota</taxon>
        <taxon>Fungi</taxon>
        <taxon>Dikarya</taxon>
        <taxon>Ascomycota</taxon>
        <taxon>Pezizomycotina</taxon>
        <taxon>Dothideomycetes</taxon>
        <taxon>Pleosporomycetidae</taxon>
        <taxon>Pleosporales</taxon>
        <taxon>Pleosporales incertae sedis</taxon>
        <taxon>Aaosphaeria</taxon>
    </lineage>
</organism>
<dbReference type="PANTHER" id="PTHR35392">
    <property type="entry name" value="ZN(II)2CYS6 TRANSCRIPTION FACTOR (EUROFUNG)-RELATED-RELATED"/>
    <property type="match status" value="1"/>
</dbReference>
<proteinExistence type="predicted"/>
<evidence type="ECO:0000313" key="2">
    <source>
        <dbReference type="EMBL" id="KAF2017331.1"/>
    </source>
</evidence>
<dbReference type="RefSeq" id="XP_033385670.1">
    <property type="nucleotide sequence ID" value="XM_033523472.1"/>
</dbReference>
<name>A0A6A5XX88_9PLEO</name>
<evidence type="ECO:0000313" key="3">
    <source>
        <dbReference type="Proteomes" id="UP000799778"/>
    </source>
</evidence>
<gene>
    <name evidence="2" type="ORF">BU24DRAFT_346107</name>
</gene>
<dbReference type="Proteomes" id="UP000799778">
    <property type="component" value="Unassembled WGS sequence"/>
</dbReference>
<evidence type="ECO:0000256" key="1">
    <source>
        <dbReference type="SAM" id="MobiDB-lite"/>
    </source>
</evidence>
<dbReference type="EMBL" id="ML978068">
    <property type="protein sequence ID" value="KAF2017331.1"/>
    <property type="molecule type" value="Genomic_DNA"/>
</dbReference>
<feature type="compositionally biased region" description="Basic residues" evidence="1">
    <location>
        <begin position="65"/>
        <end position="74"/>
    </location>
</feature>
<protein>
    <submittedName>
        <fullName evidence="2">Uncharacterized protein</fullName>
    </submittedName>
</protein>
<dbReference type="InterPro" id="IPR052973">
    <property type="entry name" value="Fungal_sec-metab_reg_TF"/>
</dbReference>
<reference evidence="2" key="1">
    <citation type="journal article" date="2020" name="Stud. Mycol.">
        <title>101 Dothideomycetes genomes: a test case for predicting lifestyles and emergence of pathogens.</title>
        <authorList>
            <person name="Haridas S."/>
            <person name="Albert R."/>
            <person name="Binder M."/>
            <person name="Bloem J."/>
            <person name="Labutti K."/>
            <person name="Salamov A."/>
            <person name="Andreopoulos B."/>
            <person name="Baker S."/>
            <person name="Barry K."/>
            <person name="Bills G."/>
            <person name="Bluhm B."/>
            <person name="Cannon C."/>
            <person name="Castanera R."/>
            <person name="Culley D."/>
            <person name="Daum C."/>
            <person name="Ezra D."/>
            <person name="Gonzalez J."/>
            <person name="Henrissat B."/>
            <person name="Kuo A."/>
            <person name="Liang C."/>
            <person name="Lipzen A."/>
            <person name="Lutzoni F."/>
            <person name="Magnuson J."/>
            <person name="Mondo S."/>
            <person name="Nolan M."/>
            <person name="Ohm R."/>
            <person name="Pangilinan J."/>
            <person name="Park H.-J."/>
            <person name="Ramirez L."/>
            <person name="Alfaro M."/>
            <person name="Sun H."/>
            <person name="Tritt A."/>
            <person name="Yoshinaga Y."/>
            <person name="Zwiers L.-H."/>
            <person name="Turgeon B."/>
            <person name="Goodwin S."/>
            <person name="Spatafora J."/>
            <person name="Crous P."/>
            <person name="Grigoriev I."/>
        </authorList>
    </citation>
    <scope>NUCLEOTIDE SEQUENCE</scope>
    <source>
        <strain evidence="2">CBS 175.79</strain>
    </source>
</reference>
<dbReference type="AlphaFoldDB" id="A0A6A5XX88"/>
<feature type="region of interest" description="Disordered" evidence="1">
    <location>
        <begin position="1"/>
        <end position="74"/>
    </location>
</feature>
<dbReference type="OrthoDB" id="5362630at2759"/>